<name>A0A3E4TNW9_9FIRM</name>
<evidence type="ECO:0000313" key="2">
    <source>
        <dbReference type="Proteomes" id="UP000261257"/>
    </source>
</evidence>
<gene>
    <name evidence="1" type="ORF">DXC39_31920</name>
</gene>
<dbReference type="AlphaFoldDB" id="A0A3E4TNW9"/>
<accession>A0A3E4TNW9</accession>
<sequence>MKKNGWEGISKTNFHRVLYFAAVLSTVFLKDYEWTYSFSNTIFGPRNKDITGELDELFMKGFLMLSNRKVISNRVEEKYVISDAGCEALEKTCFILDSEKSKLLWLEIIVNVLSVYGESFLSKLIKEDPNVSSMNSLHQNGNIPCTNTDENLTIELYKYLKKSGKDRLNLESSLDEEYLMLFFDLLYRKYKEDK</sequence>
<evidence type="ECO:0000313" key="1">
    <source>
        <dbReference type="EMBL" id="RGL92808.1"/>
    </source>
</evidence>
<reference evidence="1 2" key="1">
    <citation type="submission" date="2018-08" db="EMBL/GenBank/DDBJ databases">
        <title>A genome reference for cultivated species of the human gut microbiota.</title>
        <authorList>
            <person name="Zou Y."/>
            <person name="Xue W."/>
            <person name="Luo G."/>
        </authorList>
    </citation>
    <scope>NUCLEOTIDE SEQUENCE [LARGE SCALE GENOMIC DNA]</scope>
    <source>
        <strain evidence="1 2">TF05-11AC</strain>
    </source>
</reference>
<comment type="caution">
    <text evidence="1">The sequence shown here is derived from an EMBL/GenBank/DDBJ whole genome shotgun (WGS) entry which is preliminary data.</text>
</comment>
<dbReference type="Proteomes" id="UP000261257">
    <property type="component" value="Unassembled WGS sequence"/>
</dbReference>
<proteinExistence type="predicted"/>
<protein>
    <submittedName>
        <fullName evidence="1">Uncharacterized protein</fullName>
    </submittedName>
</protein>
<dbReference type="EMBL" id="QSSQ01000066">
    <property type="protein sequence ID" value="RGL92808.1"/>
    <property type="molecule type" value="Genomic_DNA"/>
</dbReference>
<organism evidence="1 2">
    <name type="scientific">Hungatella hathewayi</name>
    <dbReference type="NCBI Taxonomy" id="154046"/>
    <lineage>
        <taxon>Bacteria</taxon>
        <taxon>Bacillati</taxon>
        <taxon>Bacillota</taxon>
        <taxon>Clostridia</taxon>
        <taxon>Lachnospirales</taxon>
        <taxon>Lachnospiraceae</taxon>
        <taxon>Hungatella</taxon>
    </lineage>
</organism>